<keyword evidence="2" id="KW-1185">Reference proteome</keyword>
<gene>
    <name evidence="1" type="ORF">BJ138DRAFT_1153138</name>
</gene>
<proteinExistence type="predicted"/>
<comment type="caution">
    <text evidence="1">The sequence shown here is derived from an EMBL/GenBank/DDBJ whole genome shotgun (WGS) entry which is preliminary data.</text>
</comment>
<evidence type="ECO:0000313" key="2">
    <source>
        <dbReference type="Proteomes" id="UP000790377"/>
    </source>
</evidence>
<reference evidence="1" key="1">
    <citation type="journal article" date="2021" name="New Phytol.">
        <title>Evolutionary innovations through gain and loss of genes in the ectomycorrhizal Boletales.</title>
        <authorList>
            <person name="Wu G."/>
            <person name="Miyauchi S."/>
            <person name="Morin E."/>
            <person name="Kuo A."/>
            <person name="Drula E."/>
            <person name="Varga T."/>
            <person name="Kohler A."/>
            <person name="Feng B."/>
            <person name="Cao Y."/>
            <person name="Lipzen A."/>
            <person name="Daum C."/>
            <person name="Hundley H."/>
            <person name="Pangilinan J."/>
            <person name="Johnson J."/>
            <person name="Barry K."/>
            <person name="LaButti K."/>
            <person name="Ng V."/>
            <person name="Ahrendt S."/>
            <person name="Min B."/>
            <person name="Choi I.G."/>
            <person name="Park H."/>
            <person name="Plett J.M."/>
            <person name="Magnuson J."/>
            <person name="Spatafora J.W."/>
            <person name="Nagy L.G."/>
            <person name="Henrissat B."/>
            <person name="Grigoriev I.V."/>
            <person name="Yang Z.L."/>
            <person name="Xu J."/>
            <person name="Martin F.M."/>
        </authorList>
    </citation>
    <scope>NUCLEOTIDE SEQUENCE</scope>
    <source>
        <strain evidence="1">ATCC 28755</strain>
    </source>
</reference>
<dbReference type="EMBL" id="MU267717">
    <property type="protein sequence ID" value="KAH7910350.1"/>
    <property type="molecule type" value="Genomic_DNA"/>
</dbReference>
<sequence length="465" mass="50285">MSKSISLLSPVDPDSLSQAEQEKSAPWIVRKLVGSMTGRIVMSSYESLRATGTNIICLSPWGDSSPLLLPCIRFRDLAVHGVIMATGGVAAIAAPVMGPVSDAMMSTVGDSILLEMGLHTGFELSTKAADDLILDGAIKKVVPLHSNRLETTGVKTMTITLSYKHTIEDASLGFFRSSLHKDNSLFSAVKDYLSIEKGWFSPYLFASGRRPVIPRSVKPDVIFCHGPFLSGDYSIGEALLAESASVITLCPAIELPTSPPSPVTAVSTHRDFLSISDLPKLSHFTRSRTPSPEPTLAPVPQPPTPRRIVVLVLGIKPHRKFWATSSRPSESVIQYQLLNGCPALVLPAKLGAPLVAWDGLTLEELWKVPLPESDVLQKDIAFTGNRFEGIVNVLFEYMDLCIDWERVSTVGDKGGEETSAEADKKGLVRDALALVVAGAVRSSSSKEVKKEVDQSRCGIAMWRIP</sequence>
<accession>A0ACB8AAE4</accession>
<evidence type="ECO:0000313" key="1">
    <source>
        <dbReference type="EMBL" id="KAH7910350.1"/>
    </source>
</evidence>
<dbReference type="Proteomes" id="UP000790377">
    <property type="component" value="Unassembled WGS sequence"/>
</dbReference>
<protein>
    <submittedName>
        <fullName evidence="1">Uncharacterized protein</fullName>
    </submittedName>
</protein>
<name>A0ACB8AAE4_9AGAM</name>
<organism evidence="1 2">
    <name type="scientific">Hygrophoropsis aurantiaca</name>
    <dbReference type="NCBI Taxonomy" id="72124"/>
    <lineage>
        <taxon>Eukaryota</taxon>
        <taxon>Fungi</taxon>
        <taxon>Dikarya</taxon>
        <taxon>Basidiomycota</taxon>
        <taxon>Agaricomycotina</taxon>
        <taxon>Agaricomycetes</taxon>
        <taxon>Agaricomycetidae</taxon>
        <taxon>Boletales</taxon>
        <taxon>Coniophorineae</taxon>
        <taxon>Hygrophoropsidaceae</taxon>
        <taxon>Hygrophoropsis</taxon>
    </lineage>
</organism>